<keyword evidence="3" id="KW-1185">Reference proteome</keyword>
<dbReference type="Proteomes" id="UP001386955">
    <property type="component" value="Unassembled WGS sequence"/>
</dbReference>
<protein>
    <submittedName>
        <fullName evidence="2">Uncharacterized protein</fullName>
    </submittedName>
</protein>
<feature type="compositionally biased region" description="Basic and acidic residues" evidence="1">
    <location>
        <begin position="1"/>
        <end position="14"/>
    </location>
</feature>
<sequence>MSSREEERVVESDVGHVGCGQDTGDQKKETPFAEARENSHHVESDVAQLHVEQQLIVSNAGHVDLGCNSSHAGYVEAPSCAAEVYVGCGQHPHDYKELTSFGAEIVNSKLGPLSLDHGEDKMQEVGRWPVRQGLCGLMDSENEDAQLHVENQLNMKHDGMGLEGVRREIELEGRVAQMPLENQSCESTSGHFTSGPVVEQDKGGCKPNKGVNDDAWVDIRVEAMDQLYKNGMGRKSIAVLGGK</sequence>
<organism evidence="2 3">
    <name type="scientific">Psophocarpus tetragonolobus</name>
    <name type="common">Winged bean</name>
    <name type="synonym">Dolichos tetragonolobus</name>
    <dbReference type="NCBI Taxonomy" id="3891"/>
    <lineage>
        <taxon>Eukaryota</taxon>
        <taxon>Viridiplantae</taxon>
        <taxon>Streptophyta</taxon>
        <taxon>Embryophyta</taxon>
        <taxon>Tracheophyta</taxon>
        <taxon>Spermatophyta</taxon>
        <taxon>Magnoliopsida</taxon>
        <taxon>eudicotyledons</taxon>
        <taxon>Gunneridae</taxon>
        <taxon>Pentapetalae</taxon>
        <taxon>rosids</taxon>
        <taxon>fabids</taxon>
        <taxon>Fabales</taxon>
        <taxon>Fabaceae</taxon>
        <taxon>Papilionoideae</taxon>
        <taxon>50 kb inversion clade</taxon>
        <taxon>NPAAA clade</taxon>
        <taxon>indigoferoid/millettioid clade</taxon>
        <taxon>Phaseoleae</taxon>
        <taxon>Psophocarpus</taxon>
    </lineage>
</organism>
<dbReference type="AlphaFoldDB" id="A0AAN9SKU8"/>
<accession>A0AAN9SKU8</accession>
<evidence type="ECO:0000256" key="1">
    <source>
        <dbReference type="SAM" id="MobiDB-lite"/>
    </source>
</evidence>
<feature type="compositionally biased region" description="Basic and acidic residues" evidence="1">
    <location>
        <begin position="24"/>
        <end position="43"/>
    </location>
</feature>
<reference evidence="2 3" key="1">
    <citation type="submission" date="2024-01" db="EMBL/GenBank/DDBJ databases">
        <title>The genomes of 5 underutilized Papilionoideae crops provide insights into root nodulation and disease resistanc.</title>
        <authorList>
            <person name="Jiang F."/>
        </authorList>
    </citation>
    <scope>NUCLEOTIDE SEQUENCE [LARGE SCALE GENOMIC DNA]</scope>
    <source>
        <strain evidence="2">DUOXIRENSHENG_FW03</strain>
        <tissue evidence="2">Leaves</tissue>
    </source>
</reference>
<dbReference type="EMBL" id="JAYMYS010000003">
    <property type="protein sequence ID" value="KAK7399002.1"/>
    <property type="molecule type" value="Genomic_DNA"/>
</dbReference>
<feature type="region of interest" description="Disordered" evidence="1">
    <location>
        <begin position="1"/>
        <end position="43"/>
    </location>
</feature>
<comment type="caution">
    <text evidence="2">The sequence shown here is derived from an EMBL/GenBank/DDBJ whole genome shotgun (WGS) entry which is preliminary data.</text>
</comment>
<evidence type="ECO:0000313" key="3">
    <source>
        <dbReference type="Proteomes" id="UP001386955"/>
    </source>
</evidence>
<proteinExistence type="predicted"/>
<gene>
    <name evidence="2" type="ORF">VNO78_10177</name>
</gene>
<evidence type="ECO:0000313" key="2">
    <source>
        <dbReference type="EMBL" id="KAK7399002.1"/>
    </source>
</evidence>
<name>A0AAN9SKU8_PSOTE</name>